<dbReference type="SUPFAM" id="SSF46934">
    <property type="entry name" value="UBA-like"/>
    <property type="match status" value="1"/>
</dbReference>
<feature type="compositionally biased region" description="Basic and acidic residues" evidence="1">
    <location>
        <begin position="280"/>
        <end position="297"/>
    </location>
</feature>
<feature type="compositionally biased region" description="Basic and acidic residues" evidence="1">
    <location>
        <begin position="108"/>
        <end position="127"/>
    </location>
</feature>
<keyword evidence="3" id="KW-1185">Reference proteome</keyword>
<feature type="region of interest" description="Disordered" evidence="1">
    <location>
        <begin position="48"/>
        <end position="150"/>
    </location>
</feature>
<dbReference type="OMA" id="TQAHASY"/>
<evidence type="ECO:0000256" key="1">
    <source>
        <dbReference type="SAM" id="MobiDB-lite"/>
    </source>
</evidence>
<organism evidence="2">
    <name type="scientific">Absidia glauca</name>
    <name type="common">Pin mould</name>
    <dbReference type="NCBI Taxonomy" id="4829"/>
    <lineage>
        <taxon>Eukaryota</taxon>
        <taxon>Fungi</taxon>
        <taxon>Fungi incertae sedis</taxon>
        <taxon>Mucoromycota</taxon>
        <taxon>Mucoromycotina</taxon>
        <taxon>Mucoromycetes</taxon>
        <taxon>Mucorales</taxon>
        <taxon>Cunninghamellaceae</taxon>
        <taxon>Absidia</taxon>
    </lineage>
</organism>
<protein>
    <submittedName>
        <fullName evidence="2">Uncharacterized protein</fullName>
    </submittedName>
</protein>
<feature type="compositionally biased region" description="Low complexity" evidence="1">
    <location>
        <begin position="80"/>
        <end position="89"/>
    </location>
</feature>
<dbReference type="OrthoDB" id="9942608at2759"/>
<dbReference type="AlphaFoldDB" id="A0A163MRR1"/>
<dbReference type="InParanoid" id="A0A163MRR1"/>
<dbReference type="EMBL" id="LT554871">
    <property type="protein sequence ID" value="SAM07971.1"/>
    <property type="molecule type" value="Genomic_DNA"/>
</dbReference>
<reference evidence="2" key="1">
    <citation type="submission" date="2016-04" db="EMBL/GenBank/DDBJ databases">
        <authorList>
            <person name="Evans L.H."/>
            <person name="Alamgir A."/>
            <person name="Owens N."/>
            <person name="Weber N.D."/>
            <person name="Virtaneva K."/>
            <person name="Barbian K."/>
            <person name="Babar A."/>
            <person name="Rosenke K."/>
        </authorList>
    </citation>
    <scope>NUCLEOTIDE SEQUENCE [LARGE SCALE GENOMIC DNA]</scope>
    <source>
        <strain evidence="2">CBS 101.48</strain>
    </source>
</reference>
<feature type="region of interest" description="Disordered" evidence="1">
    <location>
        <begin position="192"/>
        <end position="304"/>
    </location>
</feature>
<dbReference type="InterPro" id="IPR009060">
    <property type="entry name" value="UBA-like_sf"/>
</dbReference>
<feature type="compositionally biased region" description="Basic residues" evidence="1">
    <location>
        <begin position="128"/>
        <end position="138"/>
    </location>
</feature>
<feature type="compositionally biased region" description="Low complexity" evidence="1">
    <location>
        <begin position="60"/>
        <end position="70"/>
    </location>
</feature>
<feature type="compositionally biased region" description="Polar residues" evidence="1">
    <location>
        <begin position="139"/>
        <end position="150"/>
    </location>
</feature>
<evidence type="ECO:0000313" key="3">
    <source>
        <dbReference type="Proteomes" id="UP000078561"/>
    </source>
</evidence>
<dbReference type="Proteomes" id="UP000078561">
    <property type="component" value="Unassembled WGS sequence"/>
</dbReference>
<proteinExistence type="predicted"/>
<gene>
    <name evidence="2" type="primary">ABSGL_13629.1 scaffold 14267</name>
</gene>
<sequence>MSHNPFLVSKVNTLQDAFPTIDPTILENTLWLEHGDMNKTFERLLAITDPSTAPDPPPRTTTQPSSTSGLPPIPPPRIRPPSISSQQRPLPTPPSSAPTRAKPNLQSVREELAQWRQELSNDRDMRRTSRRNPSRRHGSNSGLRPSTASNYEMQTNYTDLNSIRDAVNEGSAAALKAATTLYDRFLASNSVYGSSLSSSSSPSSSAYAYHQSNNTTPNLYSRSSSTTSRSSLATSTSRPSLATSTSRPLPRPPQQDHVPVPRNPFDSSEQADALPPPTYEAREHDTLIDPMDADHLLQHQTHSS</sequence>
<dbReference type="Gene3D" id="1.10.8.10">
    <property type="entry name" value="DNA helicase RuvA subunit, C-terminal domain"/>
    <property type="match status" value="1"/>
</dbReference>
<feature type="compositionally biased region" description="Low complexity" evidence="1">
    <location>
        <begin position="192"/>
        <end position="212"/>
    </location>
</feature>
<name>A0A163MRR1_ABSGL</name>
<accession>A0A163MRR1</accession>
<evidence type="ECO:0000313" key="2">
    <source>
        <dbReference type="EMBL" id="SAM07971.1"/>
    </source>
</evidence>
<feature type="compositionally biased region" description="Low complexity" evidence="1">
    <location>
        <begin position="221"/>
        <end position="248"/>
    </location>
</feature>